<feature type="chain" id="PRO_5012214623" evidence="1">
    <location>
        <begin position="24"/>
        <end position="823"/>
    </location>
</feature>
<dbReference type="Gene3D" id="2.60.110.10">
    <property type="entry name" value="Thaumatin"/>
    <property type="match status" value="1"/>
</dbReference>
<name>A0A1Y1INC0_KLENI</name>
<evidence type="ECO:0000313" key="3">
    <source>
        <dbReference type="Proteomes" id="UP000054558"/>
    </source>
</evidence>
<protein>
    <submittedName>
        <fullName evidence="2">Pathogenesis-related thaumatin superfamily protein</fullName>
    </submittedName>
</protein>
<proteinExistence type="predicted"/>
<dbReference type="OrthoDB" id="430315at2759"/>
<sequence length="823" mass="91436">MAVRSSLIVGILLALMTAKSCSGRILTVRNNCSTEVTWAIEGTWGLLDASPSRILAPGAESSQIVVPHGWGGRIRNNSTQDRVNTLAEFFIDDSNDDFYDISIVDGFDSGMRIVPSSDDCPTIQCAFDVAACPADLVEYDGAPCLSACSKYAAPEFCCTGDHRTPETCPANELSLYFKTLCPDAYTYAFDDPTSIQKIQSVTRDGIAVTVEQDRKGALRLMEIVVHRRPEQLNAAPISALHTAEANGVLSVGAPSRREAALTIASHTAEANGVGRLAAPSQLKAAPNSALHTAEANGVLSVGASSRRKAALTIASHTAEADDVRRLAAPRTALKQWETYTTKWLDKMGWTWSYSDQELPCARQMSTRESSCVRRPDYVFVFNSHVVILEVDESYHRHYAVECEVDPEDLVSLIAAVTYPGTLPVRVSPLDDQVWQENHARRYLSRRDSEDSEIVGAARFFDFERRCEELYDEKGVGSPGESFHRESAAGFARRPRRDMMRLAELGSISRRCRMLIPRMRRRKDLSKSLVKRFDGTCRSVESALSAEHQDLERCIVRLCHDLEVRFTLIMTRRPIRVVDSECCIRGETTGDGTIVGSTTVSFLFSGERCSFCWEASRDMSLRSTKAAPVTYASFRNEHAHVFDAWVGAPCSLIDEEVRVVTEREGRLEVDEGAWVPFEAAVSTRFGPRSGVRVDEGTVSWEADFHDMQAEMEVFVGGSERAAIKLTTDDLPDLATLESRGDRSGSTAYRVFAWDDVLRFMLKTKTESPEDPWEHGTVEFSLAFQGPGRRSETRNTLVSEEAWFQREGTVIPTAEFLKRLTAQSR</sequence>
<dbReference type="AlphaFoldDB" id="A0A1Y1INC0"/>
<dbReference type="SUPFAM" id="SSF49870">
    <property type="entry name" value="Osmotin, thaumatin-like protein"/>
    <property type="match status" value="1"/>
</dbReference>
<reference evidence="2 3" key="1">
    <citation type="journal article" date="2014" name="Nat. Commun.">
        <title>Klebsormidium flaccidum genome reveals primary factors for plant terrestrial adaptation.</title>
        <authorList>
            <person name="Hori K."/>
            <person name="Maruyama F."/>
            <person name="Fujisawa T."/>
            <person name="Togashi T."/>
            <person name="Yamamoto N."/>
            <person name="Seo M."/>
            <person name="Sato S."/>
            <person name="Yamada T."/>
            <person name="Mori H."/>
            <person name="Tajima N."/>
            <person name="Moriyama T."/>
            <person name="Ikeuchi M."/>
            <person name="Watanabe M."/>
            <person name="Wada H."/>
            <person name="Kobayashi K."/>
            <person name="Saito M."/>
            <person name="Masuda T."/>
            <person name="Sasaki-Sekimoto Y."/>
            <person name="Mashiguchi K."/>
            <person name="Awai K."/>
            <person name="Shimojima M."/>
            <person name="Masuda S."/>
            <person name="Iwai M."/>
            <person name="Nobusawa T."/>
            <person name="Narise T."/>
            <person name="Kondo S."/>
            <person name="Saito H."/>
            <person name="Sato R."/>
            <person name="Murakawa M."/>
            <person name="Ihara Y."/>
            <person name="Oshima-Yamada Y."/>
            <person name="Ohtaka K."/>
            <person name="Satoh M."/>
            <person name="Sonobe K."/>
            <person name="Ishii M."/>
            <person name="Ohtani R."/>
            <person name="Kanamori-Sato M."/>
            <person name="Honoki R."/>
            <person name="Miyazaki D."/>
            <person name="Mochizuki H."/>
            <person name="Umetsu J."/>
            <person name="Higashi K."/>
            <person name="Shibata D."/>
            <person name="Kamiya Y."/>
            <person name="Sato N."/>
            <person name="Nakamura Y."/>
            <person name="Tabata S."/>
            <person name="Ida S."/>
            <person name="Kurokawa K."/>
            <person name="Ohta H."/>
        </authorList>
    </citation>
    <scope>NUCLEOTIDE SEQUENCE [LARGE SCALE GENOMIC DNA]</scope>
    <source>
        <strain evidence="2 3">NIES-2285</strain>
    </source>
</reference>
<gene>
    <name evidence="2" type="ORF">KFL_009350100</name>
</gene>
<keyword evidence="1" id="KW-0732">Signal</keyword>
<dbReference type="PROSITE" id="PS51367">
    <property type="entry name" value="THAUMATIN_2"/>
    <property type="match status" value="1"/>
</dbReference>
<dbReference type="InterPro" id="IPR037176">
    <property type="entry name" value="Osmotin/thaumatin-like_sf"/>
</dbReference>
<dbReference type="GO" id="GO:0006952">
    <property type="term" value="P:defense response"/>
    <property type="evidence" value="ECO:0000318"/>
    <property type="project" value="GO_Central"/>
</dbReference>
<dbReference type="InterPro" id="IPR001938">
    <property type="entry name" value="Thaumatin"/>
</dbReference>
<dbReference type="EMBL" id="DF237884">
    <property type="protein sequence ID" value="GAQ92163.1"/>
    <property type="molecule type" value="Genomic_DNA"/>
</dbReference>
<accession>A0A1Y1INC0</accession>
<evidence type="ECO:0000313" key="2">
    <source>
        <dbReference type="EMBL" id="GAQ92163.1"/>
    </source>
</evidence>
<dbReference type="SMART" id="SM00205">
    <property type="entry name" value="THN"/>
    <property type="match status" value="1"/>
</dbReference>
<dbReference type="Pfam" id="PF00314">
    <property type="entry name" value="Thaumatin"/>
    <property type="match status" value="1"/>
</dbReference>
<organism evidence="2 3">
    <name type="scientific">Klebsormidium nitens</name>
    <name type="common">Green alga</name>
    <name type="synonym">Ulothrix nitens</name>
    <dbReference type="NCBI Taxonomy" id="105231"/>
    <lineage>
        <taxon>Eukaryota</taxon>
        <taxon>Viridiplantae</taxon>
        <taxon>Streptophyta</taxon>
        <taxon>Klebsormidiophyceae</taxon>
        <taxon>Klebsormidiales</taxon>
        <taxon>Klebsormidiaceae</taxon>
        <taxon>Klebsormidium</taxon>
    </lineage>
</organism>
<dbReference type="PANTHER" id="PTHR31048">
    <property type="entry name" value="OS03G0233200 PROTEIN"/>
    <property type="match status" value="1"/>
</dbReference>
<dbReference type="STRING" id="105231.A0A1Y1INC0"/>
<keyword evidence="3" id="KW-1185">Reference proteome</keyword>
<evidence type="ECO:0000256" key="1">
    <source>
        <dbReference type="SAM" id="SignalP"/>
    </source>
</evidence>
<feature type="signal peptide" evidence="1">
    <location>
        <begin position="1"/>
        <end position="23"/>
    </location>
</feature>
<dbReference type="Proteomes" id="UP000054558">
    <property type="component" value="Unassembled WGS sequence"/>
</dbReference>